<dbReference type="SUPFAM" id="SSF54495">
    <property type="entry name" value="UBC-like"/>
    <property type="match status" value="1"/>
</dbReference>
<dbReference type="PANTHER" id="PTHR24067">
    <property type="entry name" value="UBIQUITIN-CONJUGATING ENZYME E2"/>
    <property type="match status" value="1"/>
</dbReference>
<dbReference type="Proteomes" id="UP000812966">
    <property type="component" value="Unassembled WGS sequence"/>
</dbReference>
<feature type="region of interest" description="Disordered" evidence="2">
    <location>
        <begin position="171"/>
        <end position="258"/>
    </location>
</feature>
<keyword evidence="6" id="KW-1185">Reference proteome</keyword>
<keyword evidence="3" id="KW-0812">Transmembrane</keyword>
<comment type="caution">
    <text evidence="5">The sequence shown here is derived from an EMBL/GenBank/DDBJ whole genome shotgun (WGS) entry which is preliminary data.</text>
</comment>
<dbReference type="AlphaFoldDB" id="A0A8K0NRP5"/>
<dbReference type="InterPro" id="IPR050113">
    <property type="entry name" value="Ub_conjugating_enzyme"/>
</dbReference>
<feature type="domain" description="UBC core" evidence="4">
    <location>
        <begin position="10"/>
        <end position="165"/>
    </location>
</feature>
<feature type="compositionally biased region" description="Basic and acidic residues" evidence="2">
    <location>
        <begin position="171"/>
        <end position="182"/>
    </location>
</feature>
<feature type="transmembrane region" description="Helical" evidence="3">
    <location>
        <begin position="311"/>
        <end position="332"/>
    </location>
</feature>
<sequence>MPPKANTRSTAIKRILQEHKEFLLDPPEDFVAAPLEDDLFDWHVTMKGAEGSDYQGGIYHARVILPPTYPLSPPDIQILTHSGRFETQKNICIDGVTSFHTSSWRPIWGIRTVVVGLGGFWNATGPEAESGYGGLKVGGEERRRLAGISAAYVCPTCARSNRDIMRDHEEALKSKKEEEPKQVETAGLVGEEGEVKGTKAVDEKVGEEEVGKKEAISMESAGQENVGTGGNQAEKQESQPSPSSAAQSEVTPTTPPTPVDFPALNPIFRALLHPTLSSPLIPSPIKLYLHIVRLLLIPAPTLRAYNLPDTLDSLLVLDTLIWVIGMLVIFVLGGKLGKYFKKVWTTLGSILSGKSGIKAGTRAGAGAGTLEAVKRLRRAPNAHANRNVARGGGGHVHPRRNGVRTGANAGPTQEPGLAPGAGGVATGQEGRGGEVALDAGTGRVERRANRAVAEEGTGMQAV</sequence>
<feature type="compositionally biased region" description="Low complexity" evidence="2">
    <location>
        <begin position="238"/>
        <end position="252"/>
    </location>
</feature>
<keyword evidence="1" id="KW-0833">Ubl conjugation pathway</keyword>
<gene>
    <name evidence="5" type="ORF">FFLO_02550</name>
</gene>
<keyword evidence="3" id="KW-1133">Transmembrane helix</keyword>
<name>A0A8K0NRP5_9TREE</name>
<feature type="compositionally biased region" description="Basic and acidic residues" evidence="2">
    <location>
        <begin position="193"/>
        <end position="216"/>
    </location>
</feature>
<dbReference type="FunFam" id="3.10.110.10:FF:000086">
    <property type="entry name" value="Ubiquitin-conjugating enzyme E2 J1"/>
    <property type="match status" value="1"/>
</dbReference>
<evidence type="ECO:0000313" key="6">
    <source>
        <dbReference type="Proteomes" id="UP000812966"/>
    </source>
</evidence>
<evidence type="ECO:0000256" key="2">
    <source>
        <dbReference type="SAM" id="MobiDB-lite"/>
    </source>
</evidence>
<protein>
    <recommendedName>
        <fullName evidence="4">UBC core domain-containing protein</fullName>
    </recommendedName>
</protein>
<dbReference type="PROSITE" id="PS50127">
    <property type="entry name" value="UBC_2"/>
    <property type="match status" value="1"/>
</dbReference>
<dbReference type="Pfam" id="PF00179">
    <property type="entry name" value="UQ_con"/>
    <property type="match status" value="1"/>
</dbReference>
<evidence type="ECO:0000256" key="1">
    <source>
        <dbReference type="ARBA" id="ARBA00022786"/>
    </source>
</evidence>
<keyword evidence="3" id="KW-0472">Membrane</keyword>
<reference evidence="5" key="1">
    <citation type="submission" date="2020-04" db="EMBL/GenBank/DDBJ databases">
        <title>Analysis of mating type loci in Filobasidium floriforme.</title>
        <authorList>
            <person name="Nowrousian M."/>
        </authorList>
    </citation>
    <scope>NUCLEOTIDE SEQUENCE</scope>
    <source>
        <strain evidence="5">CBS 6242</strain>
    </source>
</reference>
<evidence type="ECO:0000256" key="3">
    <source>
        <dbReference type="SAM" id="Phobius"/>
    </source>
</evidence>
<proteinExistence type="predicted"/>
<dbReference type="InterPro" id="IPR000608">
    <property type="entry name" value="UBC"/>
</dbReference>
<accession>A0A8K0NRP5</accession>
<evidence type="ECO:0000313" key="5">
    <source>
        <dbReference type="EMBL" id="KAG7561995.1"/>
    </source>
</evidence>
<dbReference type="Gene3D" id="3.10.110.10">
    <property type="entry name" value="Ubiquitin Conjugating Enzyme"/>
    <property type="match status" value="1"/>
</dbReference>
<dbReference type="InterPro" id="IPR016135">
    <property type="entry name" value="UBQ-conjugating_enzyme/RWD"/>
</dbReference>
<organism evidence="5 6">
    <name type="scientific">Filobasidium floriforme</name>
    <dbReference type="NCBI Taxonomy" id="5210"/>
    <lineage>
        <taxon>Eukaryota</taxon>
        <taxon>Fungi</taxon>
        <taxon>Dikarya</taxon>
        <taxon>Basidiomycota</taxon>
        <taxon>Agaricomycotina</taxon>
        <taxon>Tremellomycetes</taxon>
        <taxon>Filobasidiales</taxon>
        <taxon>Filobasidiaceae</taxon>
        <taxon>Filobasidium</taxon>
    </lineage>
</organism>
<evidence type="ECO:0000259" key="4">
    <source>
        <dbReference type="PROSITE" id="PS50127"/>
    </source>
</evidence>
<dbReference type="SMART" id="SM00212">
    <property type="entry name" value="UBCc"/>
    <property type="match status" value="1"/>
</dbReference>
<dbReference type="CDD" id="cd23799">
    <property type="entry name" value="UBCc_UBE2J"/>
    <property type="match status" value="1"/>
</dbReference>
<feature type="region of interest" description="Disordered" evidence="2">
    <location>
        <begin position="385"/>
        <end position="435"/>
    </location>
</feature>
<dbReference type="EMBL" id="JABELV010000041">
    <property type="protein sequence ID" value="KAG7561995.1"/>
    <property type="molecule type" value="Genomic_DNA"/>
</dbReference>